<evidence type="ECO:0000313" key="3">
    <source>
        <dbReference type="Proteomes" id="UP000683925"/>
    </source>
</evidence>
<evidence type="ECO:0000313" key="2">
    <source>
        <dbReference type="EMBL" id="CAD8159024.1"/>
    </source>
</evidence>
<keyword evidence="1" id="KW-0472">Membrane</keyword>
<evidence type="ECO:0008006" key="4">
    <source>
        <dbReference type="Google" id="ProtNLM"/>
    </source>
</evidence>
<proteinExistence type="predicted"/>
<keyword evidence="1" id="KW-1133">Transmembrane helix</keyword>
<dbReference type="EMBL" id="CAJJDP010000036">
    <property type="protein sequence ID" value="CAD8159024.1"/>
    <property type="molecule type" value="Genomic_DNA"/>
</dbReference>
<name>A0A8S1U3F9_PAROT</name>
<comment type="caution">
    <text evidence="2">The sequence shown here is derived from an EMBL/GenBank/DDBJ whole genome shotgun (WGS) entry which is preliminary data.</text>
</comment>
<feature type="transmembrane region" description="Helical" evidence="1">
    <location>
        <begin position="154"/>
        <end position="174"/>
    </location>
</feature>
<feature type="transmembrane region" description="Helical" evidence="1">
    <location>
        <begin position="130"/>
        <end position="148"/>
    </location>
</feature>
<sequence>MNNFTLTFHSKQLEENYQINRLWARKVIYLGIITIVLINNVLKIIIDSVDENNTSWPIELVIVILCVIGLILFTKLKPYLHVCLILINYICAIEYFQLDSSYSIHQAYAKGCNIMVVQMIILFGTEFKHCLHQIIFISTIRILFSFVLGNEYMAQQYFLSFSLIIAQIMTYYFLHLALRKQYLLKLKEDQQQQFIPIVIKQPFYYFEYKSFQFHLIKTNAHQQQLSQADLLLDYCQGCRLRQMLRNYKLQGQTLESFIIDRMRQRNAQQYSEQELEIQTNFKNNQIISYSELFSDKTQFLIVFKSNVTELSQYLQIKEYYNKFQQFITNHISNTYKILKLPKQKIIRNLIRLNLSCTSTFTFQSSTIKSFDALKVLKVLKTIVHHDVKIISSEVELVVHTYKILFIIAFYHIFEIFNQMDVNVHKLLKLTSLSNQDYTYLQISISFSELNNFIQRWNDNKILKKLEINFFYEIIPNEIFIITIRDLGLSVPYQKPYQRKKHPYYQNFDDETHQLKY</sequence>
<gene>
    <name evidence="2" type="ORF">POCTA_138.1.T0360151</name>
</gene>
<feature type="transmembrane region" description="Helical" evidence="1">
    <location>
        <begin position="27"/>
        <end position="46"/>
    </location>
</feature>
<reference evidence="2" key="1">
    <citation type="submission" date="2021-01" db="EMBL/GenBank/DDBJ databases">
        <authorList>
            <consortium name="Genoscope - CEA"/>
            <person name="William W."/>
        </authorList>
    </citation>
    <scope>NUCLEOTIDE SEQUENCE</scope>
</reference>
<dbReference type="Proteomes" id="UP000683925">
    <property type="component" value="Unassembled WGS sequence"/>
</dbReference>
<keyword evidence="1" id="KW-0812">Transmembrane</keyword>
<feature type="transmembrane region" description="Helical" evidence="1">
    <location>
        <begin position="79"/>
        <end position="98"/>
    </location>
</feature>
<dbReference type="OrthoDB" id="319529at2759"/>
<keyword evidence="3" id="KW-1185">Reference proteome</keyword>
<feature type="transmembrane region" description="Helical" evidence="1">
    <location>
        <begin position="58"/>
        <end position="74"/>
    </location>
</feature>
<organism evidence="2 3">
    <name type="scientific">Paramecium octaurelia</name>
    <dbReference type="NCBI Taxonomy" id="43137"/>
    <lineage>
        <taxon>Eukaryota</taxon>
        <taxon>Sar</taxon>
        <taxon>Alveolata</taxon>
        <taxon>Ciliophora</taxon>
        <taxon>Intramacronucleata</taxon>
        <taxon>Oligohymenophorea</taxon>
        <taxon>Peniculida</taxon>
        <taxon>Parameciidae</taxon>
        <taxon>Paramecium</taxon>
    </lineage>
</organism>
<evidence type="ECO:0000256" key="1">
    <source>
        <dbReference type="SAM" id="Phobius"/>
    </source>
</evidence>
<protein>
    <recommendedName>
        <fullName evidence="4">Transmembrane protein</fullName>
    </recommendedName>
</protein>
<accession>A0A8S1U3F9</accession>
<dbReference type="AlphaFoldDB" id="A0A8S1U3F9"/>